<dbReference type="GO" id="GO:0032006">
    <property type="term" value="P:regulation of TOR signaling"/>
    <property type="evidence" value="ECO:0007669"/>
    <property type="project" value="TreeGrafter"/>
</dbReference>
<protein>
    <submittedName>
        <fullName evidence="4">DgyrCDS5687</fullName>
    </submittedName>
</protein>
<evidence type="ECO:0000256" key="1">
    <source>
        <dbReference type="ARBA" id="ARBA00004496"/>
    </source>
</evidence>
<reference evidence="4 5" key="1">
    <citation type="submission" date="2020-08" db="EMBL/GenBank/DDBJ databases">
        <authorList>
            <person name="Hejnol A."/>
        </authorList>
    </citation>
    <scope>NUCLEOTIDE SEQUENCE [LARGE SCALE GENOMIC DNA]</scope>
</reference>
<dbReference type="InterPro" id="IPR038281">
    <property type="entry name" value="RTP801-like_C_sf"/>
</dbReference>
<keyword evidence="5" id="KW-1185">Reference proteome</keyword>
<keyword evidence="3" id="KW-0963">Cytoplasm</keyword>
<dbReference type="GO" id="GO:0009968">
    <property type="term" value="P:negative regulation of signal transduction"/>
    <property type="evidence" value="ECO:0007669"/>
    <property type="project" value="InterPro"/>
</dbReference>
<evidence type="ECO:0000313" key="5">
    <source>
        <dbReference type="Proteomes" id="UP000549394"/>
    </source>
</evidence>
<comment type="subcellular location">
    <subcellularLocation>
        <location evidence="1">Cytoplasm</location>
    </subcellularLocation>
</comment>
<accession>A0A7I8VKN1</accession>
<name>A0A7I8VKN1_9ANNE</name>
<dbReference type="GO" id="GO:0005737">
    <property type="term" value="C:cytoplasm"/>
    <property type="evidence" value="ECO:0007669"/>
    <property type="project" value="UniProtKB-SubCell"/>
</dbReference>
<dbReference type="PANTHER" id="PTHR12478:SF16">
    <property type="entry name" value="PROTEIN CHARYBDE-RELATED"/>
    <property type="match status" value="1"/>
</dbReference>
<dbReference type="OrthoDB" id="10018535at2759"/>
<dbReference type="PANTHER" id="PTHR12478">
    <property type="entry name" value="DNA-DAMAGE-INDUCIBLE TRANSCRIPT 4 PROTEIN DDIT4"/>
    <property type="match status" value="1"/>
</dbReference>
<comment type="caution">
    <text evidence="4">The sequence shown here is derived from an EMBL/GenBank/DDBJ whole genome shotgun (WGS) entry which is preliminary data.</text>
</comment>
<dbReference type="EMBL" id="CAJFCJ010000007">
    <property type="protein sequence ID" value="CAD5116841.1"/>
    <property type="molecule type" value="Genomic_DNA"/>
</dbReference>
<organism evidence="4 5">
    <name type="scientific">Dimorphilus gyrociliatus</name>
    <dbReference type="NCBI Taxonomy" id="2664684"/>
    <lineage>
        <taxon>Eukaryota</taxon>
        <taxon>Metazoa</taxon>
        <taxon>Spiralia</taxon>
        <taxon>Lophotrochozoa</taxon>
        <taxon>Annelida</taxon>
        <taxon>Polychaeta</taxon>
        <taxon>Polychaeta incertae sedis</taxon>
        <taxon>Dinophilidae</taxon>
        <taxon>Dimorphilus</taxon>
    </lineage>
</organism>
<dbReference type="GO" id="GO:0006915">
    <property type="term" value="P:apoptotic process"/>
    <property type="evidence" value="ECO:0007669"/>
    <property type="project" value="TreeGrafter"/>
</dbReference>
<evidence type="ECO:0000256" key="2">
    <source>
        <dbReference type="ARBA" id="ARBA00010670"/>
    </source>
</evidence>
<dbReference type="Gene3D" id="3.90.470.40">
    <property type="entry name" value="RTP801-like"/>
    <property type="match status" value="1"/>
</dbReference>
<comment type="similarity">
    <text evidence="2">Belongs to the DDIT4 family.</text>
</comment>
<dbReference type="InterPro" id="IPR012918">
    <property type="entry name" value="RTP801-like"/>
</dbReference>
<dbReference type="AlphaFoldDB" id="A0A7I8VKN1"/>
<proteinExistence type="inferred from homology"/>
<evidence type="ECO:0000313" key="4">
    <source>
        <dbReference type="EMBL" id="CAD5116841.1"/>
    </source>
</evidence>
<dbReference type="Proteomes" id="UP000549394">
    <property type="component" value="Unassembled WGS sequence"/>
</dbReference>
<dbReference type="Pfam" id="PF07809">
    <property type="entry name" value="RTP801_C"/>
    <property type="match status" value="1"/>
</dbReference>
<sequence>MNIFEQCLPTGTKYSTLSDELQMGYDFYKVSFRDGLDKAHCDLVENRVRMAVRGEEKKHIKKLQVRKGELSRAVADIVRLSEHEPYGLRGCTLRIFVQRSDRSVLSFGAIQFDDDTVSTFELHLMLFEQSKWQGISNAIRPFVNIVRSKPLPENVFIASGFTLVRHKLYGQF</sequence>
<gene>
    <name evidence="4" type="ORF">DGYR_LOCUS5428</name>
</gene>
<evidence type="ECO:0000256" key="3">
    <source>
        <dbReference type="ARBA" id="ARBA00022490"/>
    </source>
</evidence>